<dbReference type="PANTHER" id="PTHR46992">
    <property type="entry name" value="GYF DOMAIN-CONTAINING PROTEIN"/>
    <property type="match status" value="1"/>
</dbReference>
<dbReference type="PROSITE" id="PS50829">
    <property type="entry name" value="GYF"/>
    <property type="match status" value="1"/>
</dbReference>
<dbReference type="Pfam" id="PF02213">
    <property type="entry name" value="GYF"/>
    <property type="match status" value="1"/>
</dbReference>
<feature type="compositionally biased region" description="Polar residues" evidence="2">
    <location>
        <begin position="436"/>
        <end position="451"/>
    </location>
</feature>
<feature type="region of interest" description="Disordered" evidence="2">
    <location>
        <begin position="1615"/>
        <end position="1636"/>
    </location>
</feature>
<reference evidence="4 5" key="1">
    <citation type="submission" date="2024-01" db="EMBL/GenBank/DDBJ databases">
        <authorList>
            <person name="Waweru B."/>
        </authorList>
    </citation>
    <scope>NUCLEOTIDE SEQUENCE [LARGE SCALE GENOMIC DNA]</scope>
</reference>
<feature type="compositionally biased region" description="Basic and acidic residues" evidence="2">
    <location>
        <begin position="237"/>
        <end position="258"/>
    </location>
</feature>
<dbReference type="SMART" id="SM00444">
    <property type="entry name" value="GYF"/>
    <property type="match status" value="1"/>
</dbReference>
<protein>
    <recommendedName>
        <fullName evidence="3">GYF domain-containing protein</fullName>
    </recommendedName>
</protein>
<dbReference type="PANTHER" id="PTHR46992:SF1">
    <property type="entry name" value="GYF DOMAIN-CONTAINING PROTEIN"/>
    <property type="match status" value="1"/>
</dbReference>
<name>A0AAV1R756_9ROSI</name>
<feature type="domain" description="GYF" evidence="3">
    <location>
        <begin position="576"/>
        <end position="627"/>
    </location>
</feature>
<evidence type="ECO:0000256" key="1">
    <source>
        <dbReference type="SAM" id="Coils"/>
    </source>
</evidence>
<keyword evidence="5" id="KW-1185">Reference proteome</keyword>
<feature type="region of interest" description="Disordered" evidence="2">
    <location>
        <begin position="382"/>
        <end position="464"/>
    </location>
</feature>
<dbReference type="InterPro" id="IPR035445">
    <property type="entry name" value="GYF-like_dom_sf"/>
</dbReference>
<feature type="compositionally biased region" description="Basic and acidic residues" evidence="2">
    <location>
        <begin position="177"/>
        <end position="227"/>
    </location>
</feature>
<evidence type="ECO:0000259" key="3">
    <source>
        <dbReference type="PROSITE" id="PS50829"/>
    </source>
</evidence>
<evidence type="ECO:0000256" key="2">
    <source>
        <dbReference type="SAM" id="MobiDB-lite"/>
    </source>
</evidence>
<evidence type="ECO:0000313" key="4">
    <source>
        <dbReference type="EMBL" id="CAK7328345.1"/>
    </source>
</evidence>
<keyword evidence="1" id="KW-0175">Coiled coil</keyword>
<feature type="region of interest" description="Disordered" evidence="2">
    <location>
        <begin position="1546"/>
        <end position="1581"/>
    </location>
</feature>
<evidence type="ECO:0000313" key="5">
    <source>
        <dbReference type="Proteomes" id="UP001314170"/>
    </source>
</evidence>
<feature type="compositionally biased region" description="Polar residues" evidence="2">
    <location>
        <begin position="161"/>
        <end position="176"/>
    </location>
</feature>
<proteinExistence type="predicted"/>
<feature type="compositionally biased region" description="Polar residues" evidence="2">
    <location>
        <begin position="382"/>
        <end position="391"/>
    </location>
</feature>
<feature type="compositionally biased region" description="Basic and acidic residues" evidence="2">
    <location>
        <begin position="452"/>
        <end position="463"/>
    </location>
</feature>
<organism evidence="4 5">
    <name type="scientific">Dovyalis caffra</name>
    <dbReference type="NCBI Taxonomy" id="77055"/>
    <lineage>
        <taxon>Eukaryota</taxon>
        <taxon>Viridiplantae</taxon>
        <taxon>Streptophyta</taxon>
        <taxon>Embryophyta</taxon>
        <taxon>Tracheophyta</taxon>
        <taxon>Spermatophyta</taxon>
        <taxon>Magnoliopsida</taxon>
        <taxon>eudicotyledons</taxon>
        <taxon>Gunneridae</taxon>
        <taxon>Pentapetalae</taxon>
        <taxon>rosids</taxon>
        <taxon>fabids</taxon>
        <taxon>Malpighiales</taxon>
        <taxon>Salicaceae</taxon>
        <taxon>Flacourtieae</taxon>
        <taxon>Dovyalis</taxon>
    </lineage>
</organism>
<dbReference type="Proteomes" id="UP001314170">
    <property type="component" value="Unassembled WGS sequence"/>
</dbReference>
<dbReference type="Gene3D" id="3.30.1490.40">
    <property type="match status" value="1"/>
</dbReference>
<gene>
    <name evidence="4" type="ORF">DCAF_LOCUS6067</name>
</gene>
<accession>A0AAV1R756</accession>
<dbReference type="EMBL" id="CAWUPB010000893">
    <property type="protein sequence ID" value="CAK7328345.1"/>
    <property type="molecule type" value="Genomic_DNA"/>
</dbReference>
<dbReference type="InterPro" id="IPR003169">
    <property type="entry name" value="GYF"/>
</dbReference>
<sequence length="1661" mass="185579">MNIFMRKEMMIATMTEGKLNLPDDLLLSSKSTDERLSSFKDHGGIGEDKALLSLPDESKDQLTADNTIPLSPQWLYAKPVDAKSSTTGASGEIRASNSLSHGNLIDNNLKDNWRLDGSQDKKDRRRIALDVESSRRWREEERDTGLLGRRDRRKEEHRADSVSTRDVSENRTLSSSDRWHDNNNRISGHESRRDTKWSSRWGPEDKEKDSRTDKRADVEKEDTHSDKQNFGSASRQTSERENDSRDKWRPRHRMEVHSGGHAAYRSAPGFGSDRGRVESSNVRFAAGRGRANSSGNLQIGRLLTASSIGSSPVDKNRIFCYPRGKLLDIYRMHQPLPSSDAIPEGMEHVSPITQETAMKPLAFVAPDAEEETVARDIQLGKITTSGGSNNSFREKTDSSNNNTSGFGEVTLGDGNESSSVKTREIGDSLGKIPDNASGQSTGTATLDASTAETKDANKDDKQKQTTTMGTALMDGFAPAVFMKDDSSSVGKSGLSDNITELKAFERQPVADVIFQKNLKLGDTEPATSFEIGSQLPDDSSSLFDFSSAQPNSISHQFSVNSNNDMHQFGSTIPPEELSLCYLDPQGAIQGPYLGIDIIAWFEQGYFGTDLPVRLSDASDGLPFRELGDIMPQLKLKPGCASIASPSANKLQLPDDIGENLEGSTATPASLDFRVSVAREDQHWASSGFEPISGLSGQSRAPDYGFLSGAEHPNDQRFQNVALDEEIVFPGRPGSSGNPLMRDTADIQSFVSNPSTNPAILNEFSETGMHTHQDEIIHPFGLSMSELRSNSNLRRGQSSNMSSSTGDEFTAQGHAMDPYTEHDAAFASHKSFDAVSDQSCYAETWPESYRKKPLANPHIDLGSADARHLLHRQPDFNDFDQQRLMLQKIQNERLQQNHLSHPFTHTTELGFEQIPSHLIELQFQQQQQLELQQQQRKLELQHQWQLELQRKQQLELQHQQQLELQQRRQLEHQQRQLEHQQQQRQFELQQQRQFELQQQQLRQYQMKLQQQQVLEHLLQNQMPDLGYGQGKGDPVRDNLIDQIQFRTRLAELQQNSHNTRHLDLSLEQMIRAKIGQNNLQEPQTNILDFLSQVKHGNILSSDLQFRLQQEQMQAQELSLARQQLGMDGERQFGGPWSIDETGQTVRNATGHHQSKSIGFNTSDFYLQQQRPSSHDEHLSHIKWNHALQEPHQSGFYEPSSMAFNHLTSHPAVTHGMKLDNVNGLSQSPDSAEHLYMHSADQLGSFSSNIPSHQRQVLEDIYASHAEMTESYLSEKQRQQDNSWVEGGMQQLHLEAERKRNVSEVAGNSSIWTSTRGNEENSKQVLMDLHQKMGLQSIQLSEDDRHLISSSKSRESFWPITESSSFSHIPDQEIAMDDSFMERSQNLNSNYILNDNPPAALSGQLHHLGNGERLSVRSKSGALNEEPTLLSGIIDSSHANHVDNRFGAKSTIYKDLAELDNRYGSKGMGPMARSVSHIEENFVEQAEIAMDFVNANSRQSSRHSSLSSAGGNGGLHSYEMGLDKSTAEEVSNDRNGICFAYQAKNPASLATSDERRNEPVENAAAPRGGDTQASGKKEVRYRRTSSYNDAGITETSFIDVLKKPVFTEAEAANAAALESSDASLAGRSGKKKGKKGRQIDPALLGFKVSSNRIMMGEIQHLDE</sequence>
<dbReference type="SUPFAM" id="SSF55277">
    <property type="entry name" value="GYF domain"/>
    <property type="match status" value="1"/>
</dbReference>
<comment type="caution">
    <text evidence="4">The sequence shown here is derived from an EMBL/GenBank/DDBJ whole genome shotgun (WGS) entry which is preliminary data.</text>
</comment>
<feature type="coiled-coil region" evidence="1">
    <location>
        <begin position="920"/>
        <end position="989"/>
    </location>
</feature>
<feature type="region of interest" description="Disordered" evidence="2">
    <location>
        <begin position="151"/>
        <end position="275"/>
    </location>
</feature>